<evidence type="ECO:0000313" key="3">
    <source>
        <dbReference type="EMBL" id="TMX01382.1"/>
    </source>
</evidence>
<reference evidence="3" key="1">
    <citation type="submission" date="2019-05" db="EMBL/GenBank/DDBJ databases">
        <title>The de novo reference genome and transcriptome assemblies of the wild tomato species Solanum chilense.</title>
        <authorList>
            <person name="Stam R."/>
            <person name="Nosenko T."/>
            <person name="Hoerger A.C."/>
            <person name="Stephan W."/>
            <person name="Seidel M.A."/>
            <person name="Kuhn J.M.M."/>
            <person name="Haberer G."/>
            <person name="Tellier A."/>
        </authorList>
    </citation>
    <scope>NUCLEOTIDE SEQUENCE</scope>
    <source>
        <tissue evidence="3">Mature leaves</tissue>
    </source>
</reference>
<evidence type="ECO:0000256" key="2">
    <source>
        <dbReference type="ARBA" id="ARBA00022676"/>
    </source>
</evidence>
<comment type="similarity">
    <text evidence="1">Belongs to the UDP-glycosyltransferase family.</text>
</comment>
<name>A0A6N2C941_SOLCI</name>
<dbReference type="Gene3D" id="3.40.50.2000">
    <property type="entry name" value="Glycogen Phosphorylase B"/>
    <property type="match status" value="2"/>
</dbReference>
<protein>
    <submittedName>
        <fullName evidence="3">Uncharacterized protein</fullName>
    </submittedName>
</protein>
<sequence length="95" mass="10729">METFQELEHDVVNHLSEILLIKTVGPLFKYSKVVAPNDVQGDFMKAKNCIDWLDTKSTSSVVYISFGSVVILKKEQVEEVANGLLNSLVKFLWVI</sequence>
<comment type="caution">
    <text evidence="3">The sequence shown here is derived from an EMBL/GenBank/DDBJ whole genome shotgun (WGS) entry which is preliminary data.</text>
</comment>
<dbReference type="EMBL" id="RXGB01000869">
    <property type="protein sequence ID" value="TMX01382.1"/>
    <property type="molecule type" value="Genomic_DNA"/>
</dbReference>
<accession>A0A6N2C941</accession>
<dbReference type="PANTHER" id="PTHR11926:SF986">
    <property type="entry name" value="UDP-GLYCOSYLTRANSFERASE 84A1"/>
    <property type="match status" value="1"/>
</dbReference>
<keyword evidence="2" id="KW-0328">Glycosyltransferase</keyword>
<keyword evidence="2" id="KW-0808">Transferase</keyword>
<gene>
    <name evidence="3" type="ORF">EJD97_024617</name>
</gene>
<organism evidence="3">
    <name type="scientific">Solanum chilense</name>
    <name type="common">Tomato</name>
    <name type="synonym">Lycopersicon chilense</name>
    <dbReference type="NCBI Taxonomy" id="4083"/>
    <lineage>
        <taxon>Eukaryota</taxon>
        <taxon>Viridiplantae</taxon>
        <taxon>Streptophyta</taxon>
        <taxon>Embryophyta</taxon>
        <taxon>Tracheophyta</taxon>
        <taxon>Spermatophyta</taxon>
        <taxon>Magnoliopsida</taxon>
        <taxon>eudicotyledons</taxon>
        <taxon>Gunneridae</taxon>
        <taxon>Pentapetalae</taxon>
        <taxon>asterids</taxon>
        <taxon>lamiids</taxon>
        <taxon>Solanales</taxon>
        <taxon>Solanaceae</taxon>
        <taxon>Solanoideae</taxon>
        <taxon>Solaneae</taxon>
        <taxon>Solanum</taxon>
        <taxon>Solanum subgen. Lycopersicon</taxon>
    </lineage>
</organism>
<dbReference type="SUPFAM" id="SSF53756">
    <property type="entry name" value="UDP-Glycosyltransferase/glycogen phosphorylase"/>
    <property type="match status" value="1"/>
</dbReference>
<dbReference type="GO" id="GO:0080044">
    <property type="term" value="F:quercetin 7-O-glucosyltransferase activity"/>
    <property type="evidence" value="ECO:0007669"/>
    <property type="project" value="TreeGrafter"/>
</dbReference>
<dbReference type="AlphaFoldDB" id="A0A6N2C941"/>
<proteinExistence type="inferred from homology"/>
<evidence type="ECO:0000256" key="1">
    <source>
        <dbReference type="ARBA" id="ARBA00009995"/>
    </source>
</evidence>
<feature type="non-terminal residue" evidence="3">
    <location>
        <position position="95"/>
    </location>
</feature>
<dbReference type="PANTHER" id="PTHR11926">
    <property type="entry name" value="GLUCOSYL/GLUCURONOSYL TRANSFERASES"/>
    <property type="match status" value="1"/>
</dbReference>
<dbReference type="GO" id="GO:0080043">
    <property type="term" value="F:quercetin 3-O-glucosyltransferase activity"/>
    <property type="evidence" value="ECO:0007669"/>
    <property type="project" value="TreeGrafter"/>
</dbReference>